<reference evidence="6" key="2">
    <citation type="submission" date="2025-09" db="UniProtKB">
        <authorList>
            <consortium name="Ensembl"/>
        </authorList>
    </citation>
    <scope>IDENTIFICATION</scope>
</reference>
<dbReference type="GO" id="GO:0003676">
    <property type="term" value="F:nucleic acid binding"/>
    <property type="evidence" value="ECO:0007669"/>
    <property type="project" value="InterPro"/>
</dbReference>
<comment type="subcellular location">
    <subcellularLocation>
        <location evidence="1">Secreted</location>
    </subcellularLocation>
</comment>
<evidence type="ECO:0000256" key="1">
    <source>
        <dbReference type="ARBA" id="ARBA00004613"/>
    </source>
</evidence>
<dbReference type="GO" id="GO:0005576">
    <property type="term" value="C:extracellular region"/>
    <property type="evidence" value="ECO:0007669"/>
    <property type="project" value="UniProtKB-SubCell"/>
</dbReference>
<organism evidence="6 7">
    <name type="scientific">Neolamprologus brichardi</name>
    <name type="common">Fairy cichlid</name>
    <name type="synonym">Lamprologus brichardi</name>
    <dbReference type="NCBI Taxonomy" id="32507"/>
    <lineage>
        <taxon>Eukaryota</taxon>
        <taxon>Metazoa</taxon>
        <taxon>Chordata</taxon>
        <taxon>Craniata</taxon>
        <taxon>Vertebrata</taxon>
        <taxon>Euteleostomi</taxon>
        <taxon>Actinopterygii</taxon>
        <taxon>Neopterygii</taxon>
        <taxon>Teleostei</taxon>
        <taxon>Neoteleostei</taxon>
        <taxon>Acanthomorphata</taxon>
        <taxon>Ovalentaria</taxon>
        <taxon>Cichlomorphae</taxon>
        <taxon>Cichliformes</taxon>
        <taxon>Cichlidae</taxon>
        <taxon>African cichlids</taxon>
        <taxon>Pseudocrenilabrinae</taxon>
        <taxon>Lamprologini</taxon>
        <taxon>Neolamprologus</taxon>
    </lineage>
</organism>
<dbReference type="AlphaFoldDB" id="A0A3Q4MMY4"/>
<evidence type="ECO:0000256" key="4">
    <source>
        <dbReference type="ARBA" id="ARBA00023157"/>
    </source>
</evidence>
<evidence type="ECO:0000313" key="7">
    <source>
        <dbReference type="Proteomes" id="UP000261580"/>
    </source>
</evidence>
<accession>A0A3Q4MMY4</accession>
<evidence type="ECO:0000256" key="2">
    <source>
        <dbReference type="ARBA" id="ARBA00005600"/>
    </source>
</evidence>
<dbReference type="GeneTree" id="ENSGT00670000099338"/>
<dbReference type="PANTHER" id="PTHR11437">
    <property type="entry name" value="RIBONUCLEASE"/>
    <property type="match status" value="1"/>
</dbReference>
<comment type="similarity">
    <text evidence="2">Belongs to the pancreatic ribonuclease family.</text>
</comment>
<dbReference type="SMART" id="SM00092">
    <property type="entry name" value="RNAse_Pc"/>
    <property type="match status" value="1"/>
</dbReference>
<dbReference type="Proteomes" id="UP000261580">
    <property type="component" value="Unassembled WGS sequence"/>
</dbReference>
<dbReference type="InterPro" id="IPR036816">
    <property type="entry name" value="RNaseA-like_dom_sf"/>
</dbReference>
<dbReference type="PANTHER" id="PTHR11437:SF10">
    <property type="entry name" value="ANGIOGENIN-RELATED"/>
    <property type="match status" value="1"/>
</dbReference>
<protein>
    <recommendedName>
        <fullName evidence="5">Ribonuclease A-domain domain-containing protein</fullName>
    </recommendedName>
</protein>
<dbReference type="Gene3D" id="3.10.130.10">
    <property type="entry name" value="Ribonuclease A-like domain"/>
    <property type="match status" value="1"/>
</dbReference>
<dbReference type="SUPFAM" id="SSF54076">
    <property type="entry name" value="RNase A-like"/>
    <property type="match status" value="1"/>
</dbReference>
<dbReference type="GO" id="GO:0050830">
    <property type="term" value="P:defense response to Gram-positive bacterium"/>
    <property type="evidence" value="ECO:0007669"/>
    <property type="project" value="TreeGrafter"/>
</dbReference>
<evidence type="ECO:0000259" key="5">
    <source>
        <dbReference type="SMART" id="SM00092"/>
    </source>
</evidence>
<proteinExistence type="inferred from homology"/>
<dbReference type="InterPro" id="IPR001427">
    <property type="entry name" value="RNaseA"/>
</dbReference>
<evidence type="ECO:0000256" key="3">
    <source>
        <dbReference type="ARBA" id="ARBA00022525"/>
    </source>
</evidence>
<reference evidence="6" key="1">
    <citation type="submission" date="2025-08" db="UniProtKB">
        <authorList>
            <consortium name="Ensembl"/>
        </authorList>
    </citation>
    <scope>IDENTIFICATION</scope>
</reference>
<dbReference type="GO" id="GO:0004540">
    <property type="term" value="F:RNA nuclease activity"/>
    <property type="evidence" value="ECO:0007669"/>
    <property type="project" value="TreeGrafter"/>
</dbReference>
<feature type="domain" description="Ribonuclease A-domain" evidence="5">
    <location>
        <begin position="32"/>
        <end position="147"/>
    </location>
</feature>
<dbReference type="Ensembl" id="ENSNBRT00000015297.1">
    <property type="protein sequence ID" value="ENSNBRP00000014889.1"/>
    <property type="gene ID" value="ENSNBRG00000011523.1"/>
</dbReference>
<dbReference type="Pfam" id="PF00074">
    <property type="entry name" value="RnaseA"/>
    <property type="match status" value="1"/>
</dbReference>
<keyword evidence="4" id="KW-1015">Disulfide bond</keyword>
<keyword evidence="3" id="KW-0964">Secreted</keyword>
<sequence>MSADVVKKNKKHIFYHLSTSTCAWVKITQESDDERVDNFKNQHIIETEESCDKLIRKRKIKDVNGKDKERNTFIFSTFDKVKAICTEKQRVYKNDNLYRSSEEMELLYCKLQHDKKNYKGEMIKKHIEIACVKIDGVLQPVHFECCC</sequence>
<keyword evidence="7" id="KW-1185">Reference proteome</keyword>
<name>A0A3Q4MMY4_NEOBR</name>
<dbReference type="InterPro" id="IPR023412">
    <property type="entry name" value="RNaseA_domain"/>
</dbReference>
<dbReference type="OMA" id="DERVDNF"/>
<evidence type="ECO:0000313" key="6">
    <source>
        <dbReference type="Ensembl" id="ENSNBRP00000014889.1"/>
    </source>
</evidence>